<reference evidence="2" key="1">
    <citation type="submission" date="2018-06" db="EMBL/GenBank/DDBJ databases">
        <authorList>
            <person name="Zhirakovskaya E."/>
        </authorList>
    </citation>
    <scope>NUCLEOTIDE SEQUENCE</scope>
</reference>
<dbReference type="AlphaFoldDB" id="A0A3B1D1B0"/>
<organism evidence="2">
    <name type="scientific">hydrothermal vent metagenome</name>
    <dbReference type="NCBI Taxonomy" id="652676"/>
    <lineage>
        <taxon>unclassified sequences</taxon>
        <taxon>metagenomes</taxon>
        <taxon>ecological metagenomes</taxon>
    </lineage>
</organism>
<evidence type="ECO:0000259" key="1">
    <source>
        <dbReference type="Pfam" id="PF01636"/>
    </source>
</evidence>
<dbReference type="Pfam" id="PF01636">
    <property type="entry name" value="APH"/>
    <property type="match status" value="1"/>
</dbReference>
<name>A0A3B1D1B0_9ZZZZ</name>
<accession>A0A3B1D1B0</accession>
<dbReference type="InterPro" id="IPR002575">
    <property type="entry name" value="Aminoglycoside_PTrfase"/>
</dbReference>
<gene>
    <name evidence="2" type="ORF">MNBD_NITROSPIRAE01-2091</name>
</gene>
<dbReference type="Gene3D" id="3.90.1200.10">
    <property type="match status" value="1"/>
</dbReference>
<dbReference type="SUPFAM" id="SSF56112">
    <property type="entry name" value="Protein kinase-like (PK-like)"/>
    <property type="match status" value="1"/>
</dbReference>
<evidence type="ECO:0000313" key="2">
    <source>
        <dbReference type="EMBL" id="VAX29994.1"/>
    </source>
</evidence>
<dbReference type="EMBL" id="UOGF01000058">
    <property type="protein sequence ID" value="VAX29994.1"/>
    <property type="molecule type" value="Genomic_DNA"/>
</dbReference>
<protein>
    <recommendedName>
        <fullName evidence="1">Aminoglycoside phosphotransferase domain-containing protein</fullName>
    </recommendedName>
</protein>
<dbReference type="InterPro" id="IPR011009">
    <property type="entry name" value="Kinase-like_dom_sf"/>
</dbReference>
<feature type="domain" description="Aminoglycoside phosphotransferase" evidence="1">
    <location>
        <begin position="307"/>
        <end position="377"/>
    </location>
</feature>
<proteinExistence type="predicted"/>
<sequence length="456" mass="53357">MALRDAEMPQLSTILNPQKMLNLLRKTVRPTGEGHYHIYEITDCKVERFRYRKGDRIIVQYQLTLYDQLTKHSKKLWVTGVSRNKLKPVLKRYKRIISSDPWWNSSFSSLVFEPVLYFPDLKLLIQLYPQDHHLPTLPLFLNNHSKIRETLLLSQLGEGWKIMESQLTLMRYRPLQAATFRCAFEAEPPHKKEPLKKIFYFKLFKKDEGLSVFEDLLQLKQVFPSREEGIHVLNALGYSKQLKTLILEEAPGIPLSAFILNGLSIEYTLEKTAKALAEFNLSSCSFLKKQSMEERFHPLEKAIRFIQDVCPEHQEKLHQISFQIQARLKEVTLCPTHLDLKPEHIFIDGERVTFIDLDAVAMSDPVYDIASLIARIVFLSESKQISRRIRNRALRVLKTHYFSQVPRSWKKRLIPNYCCASLKIACYLLQHQEAEAKTRVAHILNKCIQQLSQEER</sequence>